<protein>
    <submittedName>
        <fullName evidence="1">Uncharacterized protein</fullName>
    </submittedName>
</protein>
<reference evidence="1" key="1">
    <citation type="journal article" date="2009" name="Rice">
        <title>De Novo Next Generation Sequencing of Plant Genomes.</title>
        <authorList>
            <person name="Rounsley S."/>
            <person name="Marri P.R."/>
            <person name="Yu Y."/>
            <person name="He R."/>
            <person name="Sisneros N."/>
            <person name="Goicoechea J.L."/>
            <person name="Lee S.J."/>
            <person name="Angelova A."/>
            <person name="Kudrna D."/>
            <person name="Luo M."/>
            <person name="Affourtit J."/>
            <person name="Desany B."/>
            <person name="Knight J."/>
            <person name="Niazi F."/>
            <person name="Egholm M."/>
            <person name="Wing R.A."/>
        </authorList>
    </citation>
    <scope>NUCLEOTIDE SEQUENCE [LARGE SCALE GENOMIC DNA]</scope>
    <source>
        <strain evidence="1">cv. IRGC 105608</strain>
    </source>
</reference>
<name>A0A0D3GYU4_9ORYZ</name>
<reference evidence="1" key="2">
    <citation type="submission" date="2015-03" db="UniProtKB">
        <authorList>
            <consortium name="EnsemblPlants"/>
        </authorList>
    </citation>
    <scope>IDENTIFICATION</scope>
</reference>
<sequence length="97" mass="11091">MLLDEESLSDGEEEFIFSAVDIVHGEFDDDEVPKRGGSVLGHAVINRERLAGQDCIMIIFPKNLRTSMFSLDADKEVHNQLREGLIEHLWNHHADQY</sequence>
<keyword evidence="2" id="KW-1185">Reference proteome</keyword>
<accession>A0A0D3GYU4</accession>
<dbReference type="HOGENOM" id="CLU_176559_0_0_1"/>
<dbReference type="AlphaFoldDB" id="A0A0D3GYU4"/>
<dbReference type="Proteomes" id="UP000026960">
    <property type="component" value="Chromosome 8"/>
</dbReference>
<dbReference type="PaxDb" id="65489-OBART08G10170.1"/>
<evidence type="ECO:0000313" key="1">
    <source>
        <dbReference type="EnsemblPlants" id="OBART08G10170.1"/>
    </source>
</evidence>
<dbReference type="Gramene" id="OBART08G10170.1">
    <property type="protein sequence ID" value="OBART08G10170.1"/>
    <property type="gene ID" value="OBART08G10170"/>
</dbReference>
<proteinExistence type="predicted"/>
<evidence type="ECO:0000313" key="2">
    <source>
        <dbReference type="Proteomes" id="UP000026960"/>
    </source>
</evidence>
<dbReference type="EnsemblPlants" id="OBART08G10170.1">
    <property type="protein sequence ID" value="OBART08G10170.1"/>
    <property type="gene ID" value="OBART08G10170"/>
</dbReference>
<organism evidence="1">
    <name type="scientific">Oryza barthii</name>
    <dbReference type="NCBI Taxonomy" id="65489"/>
    <lineage>
        <taxon>Eukaryota</taxon>
        <taxon>Viridiplantae</taxon>
        <taxon>Streptophyta</taxon>
        <taxon>Embryophyta</taxon>
        <taxon>Tracheophyta</taxon>
        <taxon>Spermatophyta</taxon>
        <taxon>Magnoliopsida</taxon>
        <taxon>Liliopsida</taxon>
        <taxon>Poales</taxon>
        <taxon>Poaceae</taxon>
        <taxon>BOP clade</taxon>
        <taxon>Oryzoideae</taxon>
        <taxon>Oryzeae</taxon>
        <taxon>Oryzinae</taxon>
        <taxon>Oryza</taxon>
    </lineage>
</organism>